<protein>
    <recommendedName>
        <fullName evidence="4">DUF4083 domain-containing protein</fullName>
    </recommendedName>
</protein>
<sequence>MYIIGQIVNFIFFLSPWAVIYLLYRFLKVYESKKRTDEELHRKLDELNKHIAEIKENMS</sequence>
<reference evidence="2 3" key="1">
    <citation type="submission" date="2021-03" db="EMBL/GenBank/DDBJ databases">
        <title>Genomic Encyclopedia of Type Strains, Phase IV (KMG-IV): sequencing the most valuable type-strain genomes for metagenomic binning, comparative biology and taxonomic classification.</title>
        <authorList>
            <person name="Goeker M."/>
        </authorList>
    </citation>
    <scope>NUCLEOTIDE SEQUENCE [LARGE SCALE GENOMIC DNA]</scope>
    <source>
        <strain evidence="2 3">DSM 26048</strain>
    </source>
</reference>
<dbReference type="EMBL" id="JAGGLB010000034">
    <property type="protein sequence ID" value="MBP1995486.1"/>
    <property type="molecule type" value="Genomic_DNA"/>
</dbReference>
<dbReference type="RefSeq" id="WP_209977280.1">
    <property type="nucleotide sequence ID" value="NZ_JAGGLB010000034.1"/>
</dbReference>
<organism evidence="2 3">
    <name type="scientific">Paenibacillus eucommiae</name>
    <dbReference type="NCBI Taxonomy" id="1355755"/>
    <lineage>
        <taxon>Bacteria</taxon>
        <taxon>Bacillati</taxon>
        <taxon>Bacillota</taxon>
        <taxon>Bacilli</taxon>
        <taxon>Bacillales</taxon>
        <taxon>Paenibacillaceae</taxon>
        <taxon>Paenibacillus</taxon>
    </lineage>
</organism>
<evidence type="ECO:0008006" key="4">
    <source>
        <dbReference type="Google" id="ProtNLM"/>
    </source>
</evidence>
<name>A0ABS4J8T7_9BACL</name>
<evidence type="ECO:0000313" key="2">
    <source>
        <dbReference type="EMBL" id="MBP1995486.1"/>
    </source>
</evidence>
<keyword evidence="1" id="KW-0472">Membrane</keyword>
<comment type="caution">
    <text evidence="2">The sequence shown here is derived from an EMBL/GenBank/DDBJ whole genome shotgun (WGS) entry which is preliminary data.</text>
</comment>
<accession>A0ABS4J8T7</accession>
<gene>
    <name evidence="2" type="ORF">J2Z66_007128</name>
</gene>
<evidence type="ECO:0000313" key="3">
    <source>
        <dbReference type="Proteomes" id="UP001519287"/>
    </source>
</evidence>
<dbReference type="Proteomes" id="UP001519287">
    <property type="component" value="Unassembled WGS sequence"/>
</dbReference>
<feature type="transmembrane region" description="Helical" evidence="1">
    <location>
        <begin position="6"/>
        <end position="24"/>
    </location>
</feature>
<keyword evidence="3" id="KW-1185">Reference proteome</keyword>
<keyword evidence="1" id="KW-1133">Transmembrane helix</keyword>
<keyword evidence="1" id="KW-0812">Transmembrane</keyword>
<evidence type="ECO:0000256" key="1">
    <source>
        <dbReference type="SAM" id="Phobius"/>
    </source>
</evidence>
<proteinExistence type="predicted"/>